<organism evidence="7">
    <name type="scientific">Lygus hesperus</name>
    <name type="common">Western plant bug</name>
    <dbReference type="NCBI Taxonomy" id="30085"/>
    <lineage>
        <taxon>Eukaryota</taxon>
        <taxon>Metazoa</taxon>
        <taxon>Ecdysozoa</taxon>
        <taxon>Arthropoda</taxon>
        <taxon>Hexapoda</taxon>
        <taxon>Insecta</taxon>
        <taxon>Pterygota</taxon>
        <taxon>Neoptera</taxon>
        <taxon>Paraneoptera</taxon>
        <taxon>Hemiptera</taxon>
        <taxon>Heteroptera</taxon>
        <taxon>Panheteroptera</taxon>
        <taxon>Cimicomorpha</taxon>
        <taxon>Miridae</taxon>
        <taxon>Mirini</taxon>
        <taxon>Lygus</taxon>
    </lineage>
</organism>
<keyword evidence="2" id="KW-0732">Signal</keyword>
<dbReference type="Pfam" id="PF07645">
    <property type="entry name" value="EGF_CA"/>
    <property type="match status" value="1"/>
</dbReference>
<dbReference type="PROSITE" id="PS01187">
    <property type="entry name" value="EGF_CA"/>
    <property type="match status" value="1"/>
</dbReference>
<dbReference type="FunFam" id="2.10.25.10:FF:000038">
    <property type="entry name" value="Fibrillin 2"/>
    <property type="match status" value="1"/>
</dbReference>
<feature type="domain" description="EGF-like" evidence="6">
    <location>
        <begin position="6"/>
        <end position="48"/>
    </location>
</feature>
<evidence type="ECO:0000256" key="4">
    <source>
        <dbReference type="ARBA" id="ARBA00023157"/>
    </source>
</evidence>
<dbReference type="PROSITE" id="PS00022">
    <property type="entry name" value="EGF_1"/>
    <property type="match status" value="1"/>
</dbReference>
<proteinExistence type="predicted"/>
<feature type="non-terminal residue" evidence="7">
    <location>
        <position position="1"/>
    </location>
</feature>
<protein>
    <submittedName>
        <fullName evidence="7">EGF, latrophilin seven transmembrane domain-containing protein 1</fullName>
    </submittedName>
</protein>
<dbReference type="PANTHER" id="PTHR22963:SF39">
    <property type="entry name" value="DUMPY"/>
    <property type="match status" value="1"/>
</dbReference>
<feature type="non-terminal residue" evidence="7">
    <location>
        <position position="113"/>
    </location>
</feature>
<dbReference type="SMART" id="SM00179">
    <property type="entry name" value="EGF_CA"/>
    <property type="match status" value="1"/>
</dbReference>
<name>A0A0A9YJF6_LYGHE</name>
<dbReference type="InterPro" id="IPR000152">
    <property type="entry name" value="EGF-type_Asp/Asn_hydroxyl_site"/>
</dbReference>
<dbReference type="EMBL" id="GBHO01010407">
    <property type="protein sequence ID" value="JAG33197.1"/>
    <property type="molecule type" value="Transcribed_RNA"/>
</dbReference>
<dbReference type="PANTHER" id="PTHR22963">
    <property type="entry name" value="ENDOGLIN-RELATED"/>
    <property type="match status" value="1"/>
</dbReference>
<dbReference type="InterPro" id="IPR049883">
    <property type="entry name" value="NOTCH1_EGF-like"/>
</dbReference>
<dbReference type="SUPFAM" id="SSF57196">
    <property type="entry name" value="EGF/Laminin"/>
    <property type="match status" value="1"/>
</dbReference>
<evidence type="ECO:0000259" key="6">
    <source>
        <dbReference type="PROSITE" id="PS50026"/>
    </source>
</evidence>
<reference evidence="7" key="2">
    <citation type="submission" date="2014-07" db="EMBL/GenBank/DDBJ databases">
        <authorList>
            <person name="Hull J."/>
        </authorList>
    </citation>
    <scope>NUCLEOTIDE SEQUENCE</scope>
</reference>
<comment type="caution">
    <text evidence="5">Lacks conserved residue(s) required for the propagation of feature annotation.</text>
</comment>
<gene>
    <name evidence="7" type="primary">Eltd1_0</name>
    <name evidence="7" type="ORF">CM83_104515</name>
</gene>
<dbReference type="InterPro" id="IPR001881">
    <property type="entry name" value="EGF-like_Ca-bd_dom"/>
</dbReference>
<dbReference type="Gene3D" id="2.10.25.10">
    <property type="entry name" value="Laminin"/>
    <property type="match status" value="1"/>
</dbReference>
<dbReference type="PROSITE" id="PS00010">
    <property type="entry name" value="ASX_HYDROXYL"/>
    <property type="match status" value="1"/>
</dbReference>
<keyword evidence="3" id="KW-0677">Repeat</keyword>
<keyword evidence="7" id="KW-0812">Transmembrane</keyword>
<dbReference type="CDD" id="cd00054">
    <property type="entry name" value="EGF_CA"/>
    <property type="match status" value="1"/>
</dbReference>
<dbReference type="InterPro" id="IPR018097">
    <property type="entry name" value="EGF_Ca-bd_CS"/>
</dbReference>
<dbReference type="InterPro" id="IPR000742">
    <property type="entry name" value="EGF"/>
</dbReference>
<evidence type="ECO:0000256" key="1">
    <source>
        <dbReference type="ARBA" id="ARBA00022536"/>
    </source>
</evidence>
<evidence type="ECO:0000256" key="3">
    <source>
        <dbReference type="ARBA" id="ARBA00022737"/>
    </source>
</evidence>
<sequence>FHQCKDIDECRESDGCGEGAICTNTPGSFSCSCPHGTAPEPDPYTRCIQVVTCKNDGDCPGNAVCDPQQRCFCQEPNVGNDCRHPCETVSCGPNSECMLIGNAAQCLCTQGYS</sequence>
<dbReference type="GO" id="GO:0005509">
    <property type="term" value="F:calcium ion binding"/>
    <property type="evidence" value="ECO:0007669"/>
    <property type="project" value="InterPro"/>
</dbReference>
<dbReference type="PROSITE" id="PS50026">
    <property type="entry name" value="EGF_3"/>
    <property type="match status" value="1"/>
</dbReference>
<keyword evidence="7" id="KW-0472">Membrane</keyword>
<accession>A0A0A9YJF6</accession>
<evidence type="ECO:0000256" key="2">
    <source>
        <dbReference type="ARBA" id="ARBA00022729"/>
    </source>
</evidence>
<evidence type="ECO:0000313" key="7">
    <source>
        <dbReference type="EMBL" id="JAG33197.1"/>
    </source>
</evidence>
<dbReference type="AlphaFoldDB" id="A0A0A9YJF6"/>
<reference evidence="7" key="1">
    <citation type="journal article" date="2014" name="PLoS ONE">
        <title>Transcriptome-Based Identification of ABC Transporters in the Western Tarnished Plant Bug Lygus hesperus.</title>
        <authorList>
            <person name="Hull J.J."/>
            <person name="Chaney K."/>
            <person name="Geib S.M."/>
            <person name="Fabrick J.A."/>
            <person name="Brent C.S."/>
            <person name="Walsh D."/>
            <person name="Lavine L.C."/>
        </authorList>
    </citation>
    <scope>NUCLEOTIDE SEQUENCE</scope>
</reference>
<keyword evidence="1 5" id="KW-0245">EGF-like domain</keyword>
<evidence type="ECO:0000256" key="5">
    <source>
        <dbReference type="PROSITE-ProRule" id="PRU00076"/>
    </source>
</evidence>
<keyword evidence="4" id="KW-1015">Disulfide bond</keyword>